<dbReference type="AlphaFoldDB" id="A0A2Z5JJ30"/>
<dbReference type="KEGG" id="sata:C5746_28765"/>
<dbReference type="RefSeq" id="WP_114246735.1">
    <property type="nucleotide sequence ID" value="NZ_BMRN01000001.1"/>
</dbReference>
<reference evidence="2 3" key="1">
    <citation type="journal article" date="2018" name="Front. Microbiol.">
        <title>Genome Sequencing of Streptomyces atratus SCSIOZH16 and Activation Production of Nocardamine via Metabolic Engineering.</title>
        <authorList>
            <person name="Li Y."/>
            <person name="Zhang C."/>
            <person name="Liu C."/>
            <person name="Ju J."/>
            <person name="Ma J."/>
        </authorList>
    </citation>
    <scope>NUCLEOTIDE SEQUENCE [LARGE SCALE GENOMIC DNA]</scope>
    <source>
        <strain evidence="2 3">SCSIO_ZH16</strain>
    </source>
</reference>
<evidence type="ECO:0000313" key="2">
    <source>
        <dbReference type="EMBL" id="AXE80283.1"/>
    </source>
</evidence>
<dbReference type="EMBL" id="CP027306">
    <property type="protein sequence ID" value="AXE80283.1"/>
    <property type="molecule type" value="Genomic_DNA"/>
</dbReference>
<evidence type="ECO:0000313" key="3">
    <source>
        <dbReference type="Proteomes" id="UP000252698"/>
    </source>
</evidence>
<accession>A0A2Z5JJ30</accession>
<dbReference type="Pfam" id="PF25232">
    <property type="entry name" value="DUF7848"/>
    <property type="match status" value="1"/>
</dbReference>
<name>A0A2Z5JJ30_STRAR</name>
<organism evidence="2 3">
    <name type="scientific">Streptomyces atratus</name>
    <dbReference type="NCBI Taxonomy" id="1893"/>
    <lineage>
        <taxon>Bacteria</taxon>
        <taxon>Bacillati</taxon>
        <taxon>Actinomycetota</taxon>
        <taxon>Actinomycetes</taxon>
        <taxon>Kitasatosporales</taxon>
        <taxon>Streptomycetaceae</taxon>
        <taxon>Streptomyces</taxon>
    </lineage>
</organism>
<sequence>MSGPRAIVRHVQWTLAPNQEPDAEPQTYAMLCVVCGESSPAAEGWDAPQGWALSHSGRNPSHHTYRELITRSWRTWMNS</sequence>
<feature type="domain" description="DUF7848" evidence="1">
    <location>
        <begin position="1"/>
        <end position="78"/>
    </location>
</feature>
<protein>
    <recommendedName>
        <fullName evidence="1">DUF7848 domain-containing protein</fullName>
    </recommendedName>
</protein>
<evidence type="ECO:0000259" key="1">
    <source>
        <dbReference type="Pfam" id="PF25232"/>
    </source>
</evidence>
<dbReference type="Proteomes" id="UP000252698">
    <property type="component" value="Chromosome"/>
</dbReference>
<dbReference type="GeneID" id="95522396"/>
<proteinExistence type="predicted"/>
<gene>
    <name evidence="2" type="ORF">C5746_28765</name>
</gene>
<dbReference type="InterPro" id="IPR057170">
    <property type="entry name" value="DUF7848"/>
</dbReference>